<protein>
    <submittedName>
        <fullName evidence="3 4">Uncharacterized protein LOC110981086</fullName>
    </submittedName>
</protein>
<evidence type="ECO:0000256" key="1">
    <source>
        <dbReference type="SAM" id="MobiDB-lite"/>
    </source>
</evidence>
<feature type="region of interest" description="Disordered" evidence="1">
    <location>
        <begin position="359"/>
        <end position="405"/>
    </location>
</feature>
<keyword evidence="2" id="KW-1185">Reference proteome</keyword>
<feature type="compositionally biased region" description="Acidic residues" evidence="1">
    <location>
        <begin position="8"/>
        <end position="26"/>
    </location>
</feature>
<accession>A0A8B7YRH2</accession>
<dbReference type="AlphaFoldDB" id="A0A8B7YRH2"/>
<gene>
    <name evidence="3 4" type="primary">LOC110981086</name>
</gene>
<proteinExistence type="predicted"/>
<dbReference type="RefSeq" id="XP_022094001.1">
    <property type="nucleotide sequence ID" value="XM_022238309.1"/>
</dbReference>
<feature type="compositionally biased region" description="Polar residues" evidence="1">
    <location>
        <begin position="324"/>
        <end position="336"/>
    </location>
</feature>
<name>A0A8B7YRH2_ACAPL</name>
<reference evidence="3 4" key="1">
    <citation type="submission" date="2025-04" db="UniProtKB">
        <authorList>
            <consortium name="RefSeq"/>
        </authorList>
    </citation>
    <scope>IDENTIFICATION</scope>
</reference>
<feature type="region of interest" description="Disordered" evidence="1">
    <location>
        <begin position="1"/>
        <end position="26"/>
    </location>
</feature>
<dbReference type="GeneID" id="110981086"/>
<evidence type="ECO:0000313" key="2">
    <source>
        <dbReference type="Proteomes" id="UP000694845"/>
    </source>
</evidence>
<feature type="compositionally biased region" description="Polar residues" evidence="1">
    <location>
        <begin position="373"/>
        <end position="396"/>
    </location>
</feature>
<feature type="compositionally biased region" description="Low complexity" evidence="1">
    <location>
        <begin position="455"/>
        <end position="467"/>
    </location>
</feature>
<dbReference type="OMA" id="NEEAYME"/>
<feature type="region of interest" description="Disordered" evidence="1">
    <location>
        <begin position="423"/>
        <end position="485"/>
    </location>
</feature>
<feature type="region of interest" description="Disordered" evidence="1">
    <location>
        <begin position="279"/>
        <end position="346"/>
    </location>
</feature>
<dbReference type="OrthoDB" id="10414247at2759"/>
<evidence type="ECO:0000313" key="3">
    <source>
        <dbReference type="RefSeq" id="XP_022094001.1"/>
    </source>
</evidence>
<dbReference type="RefSeq" id="XP_022094002.1">
    <property type="nucleotide sequence ID" value="XM_022238310.1"/>
</dbReference>
<dbReference type="Proteomes" id="UP000694845">
    <property type="component" value="Unplaced"/>
</dbReference>
<organism evidence="2 3">
    <name type="scientific">Acanthaster planci</name>
    <name type="common">Crown-of-thorns starfish</name>
    <dbReference type="NCBI Taxonomy" id="133434"/>
    <lineage>
        <taxon>Eukaryota</taxon>
        <taxon>Metazoa</taxon>
        <taxon>Echinodermata</taxon>
        <taxon>Eleutherozoa</taxon>
        <taxon>Asterozoa</taxon>
        <taxon>Asteroidea</taxon>
        <taxon>Valvatacea</taxon>
        <taxon>Valvatida</taxon>
        <taxon>Acanthasteridae</taxon>
        <taxon>Acanthaster</taxon>
    </lineage>
</organism>
<dbReference type="KEGG" id="aplc:110981086"/>
<sequence>MAWSGEGSEYDEGEDEETATDIDDLPDEELIVVLRDEQNSIKEAQRLIHKEIKSIRRELKRLIRHYAAAHPNQQVDVQQHQRIRSVDSGLGEVNYSTDYTTASEVASSHEDSEVGYQAFLDHDTDQLVTPLKGDGMYSQQSSEVYEAGTGCEEEGSTVLPPPNYKGSFEHPSKTENGFRSGYGIPLHWSNSEITPALDDHTRGKNSTYEDAYSMVRRRHSADKPLKNSTSKSSGNRWKSIIHKHGQKIYSIPESHQNHLIQESVQSSGDESLSFQDLTGYRNNEFDQPRRYSCSRLQSRTERYSTRQVKRTQSAQHIDVRKDTMSGSDSSATNGNQGFPRPNMPILKKTDSSRFLLRPESGNEVLSDRPPSVASDTSERTSSIRQWNGKSRMPAQSSEDEVRDLPRFSDRSYDCYFDAESYNQSPHFSPGLSKRTGSSKHHQQQGVSPTRIKRASSSPSGTSKNTSSARSRNARQSHTNRDDIHRNAFMDENWNAEPLPESQSDLSYPSNEEAYMESYTDHAAQQYRGQKHPYRTSHTKNRDTCNFLKDVGGSPTHPLMKAKGLVSSIP</sequence>
<evidence type="ECO:0000313" key="4">
    <source>
        <dbReference type="RefSeq" id="XP_022094002.1"/>
    </source>
</evidence>